<organism evidence="1 2">
    <name type="scientific">Trichogramma brassicae</name>
    <dbReference type="NCBI Taxonomy" id="86971"/>
    <lineage>
        <taxon>Eukaryota</taxon>
        <taxon>Metazoa</taxon>
        <taxon>Ecdysozoa</taxon>
        <taxon>Arthropoda</taxon>
        <taxon>Hexapoda</taxon>
        <taxon>Insecta</taxon>
        <taxon>Pterygota</taxon>
        <taxon>Neoptera</taxon>
        <taxon>Endopterygota</taxon>
        <taxon>Hymenoptera</taxon>
        <taxon>Apocrita</taxon>
        <taxon>Proctotrupomorpha</taxon>
        <taxon>Chalcidoidea</taxon>
        <taxon>Trichogrammatidae</taxon>
        <taxon>Trichogramma</taxon>
    </lineage>
</organism>
<gene>
    <name evidence="1" type="ORF">TBRA_LOCUS10995</name>
</gene>
<dbReference type="Proteomes" id="UP000479190">
    <property type="component" value="Unassembled WGS sequence"/>
</dbReference>
<evidence type="ECO:0000313" key="2">
    <source>
        <dbReference type="Proteomes" id="UP000479190"/>
    </source>
</evidence>
<name>A0A6H5IP45_9HYME</name>
<sequence>MTAVCVPAYAFRRDLTTSGSRLVVPNWWPRAVQISALVVHSSRSLISSAVLCLSALAVAASPRTPSSSVPRADAFCTPFLNCNTIAPEALRLMHCTDLPTVSWSAGSAYNFRRMSAYVVVPAALTTIASGLRRTLRCRGLEGCEPRSTSPAWWASRRRPPLS</sequence>
<dbReference type="EMBL" id="CADCXV010000947">
    <property type="protein sequence ID" value="CAB0039245.1"/>
    <property type="molecule type" value="Genomic_DNA"/>
</dbReference>
<evidence type="ECO:0000313" key="1">
    <source>
        <dbReference type="EMBL" id="CAB0039245.1"/>
    </source>
</evidence>
<protein>
    <submittedName>
        <fullName evidence="1">Uncharacterized protein</fullName>
    </submittedName>
</protein>
<reference evidence="1 2" key="1">
    <citation type="submission" date="2020-02" db="EMBL/GenBank/DDBJ databases">
        <authorList>
            <person name="Ferguson B K."/>
        </authorList>
    </citation>
    <scope>NUCLEOTIDE SEQUENCE [LARGE SCALE GENOMIC DNA]</scope>
</reference>
<dbReference type="AlphaFoldDB" id="A0A6H5IP45"/>
<accession>A0A6H5IP45</accession>
<proteinExistence type="predicted"/>
<keyword evidence="2" id="KW-1185">Reference proteome</keyword>